<protein>
    <submittedName>
        <fullName evidence="1">Uncharacterized protein</fullName>
    </submittedName>
</protein>
<keyword evidence="2" id="KW-1185">Reference proteome</keyword>
<name>A0ABQ9TYU3_SAGOE</name>
<dbReference type="Proteomes" id="UP001266305">
    <property type="component" value="Unassembled WGS sequence"/>
</dbReference>
<organism evidence="1 2">
    <name type="scientific">Saguinus oedipus</name>
    <name type="common">Cotton-top tamarin</name>
    <name type="synonym">Oedipomidas oedipus</name>
    <dbReference type="NCBI Taxonomy" id="9490"/>
    <lineage>
        <taxon>Eukaryota</taxon>
        <taxon>Metazoa</taxon>
        <taxon>Chordata</taxon>
        <taxon>Craniata</taxon>
        <taxon>Vertebrata</taxon>
        <taxon>Euteleostomi</taxon>
        <taxon>Mammalia</taxon>
        <taxon>Eutheria</taxon>
        <taxon>Euarchontoglires</taxon>
        <taxon>Primates</taxon>
        <taxon>Haplorrhini</taxon>
        <taxon>Platyrrhini</taxon>
        <taxon>Cebidae</taxon>
        <taxon>Callitrichinae</taxon>
        <taxon>Saguinus</taxon>
    </lineage>
</organism>
<evidence type="ECO:0000313" key="2">
    <source>
        <dbReference type="Proteomes" id="UP001266305"/>
    </source>
</evidence>
<reference evidence="1 2" key="1">
    <citation type="submission" date="2023-05" db="EMBL/GenBank/DDBJ databases">
        <title>B98-5 Cell Line De Novo Hybrid Assembly: An Optical Mapping Approach.</title>
        <authorList>
            <person name="Kananen K."/>
            <person name="Auerbach J.A."/>
            <person name="Kautto E."/>
            <person name="Blachly J.S."/>
        </authorList>
    </citation>
    <scope>NUCLEOTIDE SEQUENCE [LARGE SCALE GENOMIC DNA]</scope>
    <source>
        <strain evidence="1">B95-8</strain>
        <tissue evidence="1">Cell line</tissue>
    </source>
</reference>
<dbReference type="EMBL" id="JASSZA010000018">
    <property type="protein sequence ID" value="KAK2089685.1"/>
    <property type="molecule type" value="Genomic_DNA"/>
</dbReference>
<sequence length="147" mass="15398">MGESPHTVAVAGEGLSATAAIAGERGRLLTRNTQSRLCGTGTCSLAPCGCLPHKKPSLLKAHQFEGDSFDSGSEGSEGLGPCVPPLSALIGTVAETSKEKYRLLDQRDRIMRQGMVHGGRGSGGLVRSSSWVPSEQEQLLSTRLCCC</sequence>
<gene>
    <name evidence="1" type="ORF">P7K49_032351</name>
</gene>
<evidence type="ECO:0000313" key="1">
    <source>
        <dbReference type="EMBL" id="KAK2089685.1"/>
    </source>
</evidence>
<accession>A0ABQ9TYU3</accession>
<comment type="caution">
    <text evidence="1">The sequence shown here is derived from an EMBL/GenBank/DDBJ whole genome shotgun (WGS) entry which is preliminary data.</text>
</comment>
<proteinExistence type="predicted"/>